<keyword evidence="1" id="KW-1133">Transmembrane helix</keyword>
<gene>
    <name evidence="2" type="ORF">CEE69_31430</name>
</gene>
<protein>
    <submittedName>
        <fullName evidence="2">Uncharacterized protein</fullName>
    </submittedName>
</protein>
<evidence type="ECO:0000256" key="1">
    <source>
        <dbReference type="SAM" id="Phobius"/>
    </source>
</evidence>
<dbReference type="InterPro" id="IPR032675">
    <property type="entry name" value="LRR_dom_sf"/>
</dbReference>
<dbReference type="Proteomes" id="UP000225740">
    <property type="component" value="Unassembled WGS sequence"/>
</dbReference>
<keyword evidence="1" id="KW-0812">Transmembrane</keyword>
<name>A0A2G1VX73_9BACT</name>
<reference evidence="2 3" key="1">
    <citation type="submission" date="2017-06" db="EMBL/GenBank/DDBJ databases">
        <title>Description of Rhodopirellula bahusiensis sp. nov.</title>
        <authorList>
            <person name="Kizina J."/>
            <person name="Harder J."/>
        </authorList>
    </citation>
    <scope>NUCLEOTIDE SEQUENCE [LARGE SCALE GENOMIC DNA]</scope>
    <source>
        <strain evidence="2 3">SWK21</strain>
    </source>
</reference>
<feature type="transmembrane region" description="Helical" evidence="1">
    <location>
        <begin position="35"/>
        <end position="55"/>
    </location>
</feature>
<sequence>MKCTGERVVRFLVCLHVVRPFPVISTVRRTKGVKFSLKALLIACPLFGLAVGWTLRQLSYDTALQRSNAQLYFADDLWFDNHANISLAISSNKPEALADVAAACFSEDSKVDRQTIDALLAMPNLKVISFDRSSIDCDAFQRLHASKSIELIGFGGTNVTDDDLYSLVPLKSLRVVDVFQSEVTPEGIARFRVARPDVHVQNWYN</sequence>
<dbReference type="AlphaFoldDB" id="A0A2G1VX73"/>
<keyword evidence="1" id="KW-0472">Membrane</keyword>
<accession>A0A2G1VX73</accession>
<evidence type="ECO:0000313" key="2">
    <source>
        <dbReference type="EMBL" id="PHQ31377.1"/>
    </source>
</evidence>
<dbReference type="Gene3D" id="3.80.10.10">
    <property type="entry name" value="Ribonuclease Inhibitor"/>
    <property type="match status" value="1"/>
</dbReference>
<organism evidence="2 3">
    <name type="scientific">Rhodopirellula bahusiensis</name>
    <dbReference type="NCBI Taxonomy" id="2014065"/>
    <lineage>
        <taxon>Bacteria</taxon>
        <taxon>Pseudomonadati</taxon>
        <taxon>Planctomycetota</taxon>
        <taxon>Planctomycetia</taxon>
        <taxon>Pirellulales</taxon>
        <taxon>Pirellulaceae</taxon>
        <taxon>Rhodopirellula</taxon>
    </lineage>
</organism>
<comment type="caution">
    <text evidence="2">The sequence shown here is derived from an EMBL/GenBank/DDBJ whole genome shotgun (WGS) entry which is preliminary data.</text>
</comment>
<dbReference type="EMBL" id="NIZW01000058">
    <property type="protein sequence ID" value="PHQ31377.1"/>
    <property type="molecule type" value="Genomic_DNA"/>
</dbReference>
<evidence type="ECO:0000313" key="3">
    <source>
        <dbReference type="Proteomes" id="UP000225740"/>
    </source>
</evidence>
<keyword evidence="3" id="KW-1185">Reference proteome</keyword>
<proteinExistence type="predicted"/>